<feature type="transmembrane region" description="Helical" evidence="8">
    <location>
        <begin position="176"/>
        <end position="197"/>
    </location>
</feature>
<comment type="subcellular location">
    <subcellularLocation>
        <location evidence="1">Cell membrane</location>
        <topology evidence="1">Multi-pass membrane protein</topology>
    </subcellularLocation>
</comment>
<evidence type="ECO:0000256" key="3">
    <source>
        <dbReference type="ARBA" id="ARBA00022448"/>
    </source>
</evidence>
<reference evidence="9 10" key="1">
    <citation type="journal article" date="2010" name="J. Bacteriol.">
        <title>Complete genome sequence of Bifidobacterium longum JDM301.</title>
        <authorList>
            <person name="Wei Y.X."/>
            <person name="Zhang Z.Y."/>
            <person name="Liu C."/>
            <person name="Zhu Y.Z."/>
            <person name="Zhu Y.Q."/>
            <person name="Zheng H."/>
            <person name="Zhao G.P."/>
            <person name="Wang S."/>
            <person name="Guo X.K."/>
        </authorList>
    </citation>
    <scope>NUCLEOTIDE SEQUENCE [LARGE SCALE GENOMIC DNA]</scope>
    <source>
        <strain evidence="9 10">JDM301</strain>
    </source>
</reference>
<protein>
    <recommendedName>
        <fullName evidence="11">Branched-chain amino acid ABC transporter permease</fullName>
    </recommendedName>
</protein>
<keyword evidence="6 8" id="KW-1133">Transmembrane helix</keyword>
<evidence type="ECO:0000256" key="4">
    <source>
        <dbReference type="ARBA" id="ARBA00022475"/>
    </source>
</evidence>
<evidence type="ECO:0000256" key="6">
    <source>
        <dbReference type="ARBA" id="ARBA00022989"/>
    </source>
</evidence>
<gene>
    <name evidence="9" type="ordered locus">BLJ_1654</name>
</gene>
<proteinExistence type="inferred from homology"/>
<keyword evidence="3" id="KW-0813">Transport</keyword>
<dbReference type="AlphaFoldDB" id="D6ZW33"/>
<feature type="transmembrane region" description="Helical" evidence="8">
    <location>
        <begin position="293"/>
        <end position="310"/>
    </location>
</feature>
<feature type="transmembrane region" description="Helical" evidence="8">
    <location>
        <begin position="268"/>
        <end position="286"/>
    </location>
</feature>
<evidence type="ECO:0000256" key="5">
    <source>
        <dbReference type="ARBA" id="ARBA00022692"/>
    </source>
</evidence>
<organism evidence="9 10">
    <name type="scientific">Bifidobacterium longum subsp. longum (strain JDM301)</name>
    <dbReference type="NCBI Taxonomy" id="759350"/>
    <lineage>
        <taxon>Bacteria</taxon>
        <taxon>Bacillati</taxon>
        <taxon>Actinomycetota</taxon>
        <taxon>Actinomycetes</taxon>
        <taxon>Bifidobacteriales</taxon>
        <taxon>Bifidobacteriaceae</taxon>
        <taxon>Bifidobacterium</taxon>
    </lineage>
</organism>
<comment type="similarity">
    <text evidence="2">Belongs to the AzlC family.</text>
</comment>
<feature type="transmembrane region" description="Helical" evidence="8">
    <location>
        <begin position="150"/>
        <end position="170"/>
    </location>
</feature>
<evidence type="ECO:0000256" key="1">
    <source>
        <dbReference type="ARBA" id="ARBA00004651"/>
    </source>
</evidence>
<evidence type="ECO:0000256" key="8">
    <source>
        <dbReference type="SAM" id="Phobius"/>
    </source>
</evidence>
<evidence type="ECO:0000313" key="10">
    <source>
        <dbReference type="Proteomes" id="UP000006740"/>
    </source>
</evidence>
<dbReference type="HOGENOM" id="CLU_065777_4_0_11"/>
<evidence type="ECO:0000313" key="9">
    <source>
        <dbReference type="EMBL" id="ADH01089.1"/>
    </source>
</evidence>
<dbReference type="Pfam" id="PF03591">
    <property type="entry name" value="AzlC"/>
    <property type="match status" value="1"/>
</dbReference>
<feature type="transmembrane region" description="Helical" evidence="8">
    <location>
        <begin position="236"/>
        <end position="262"/>
    </location>
</feature>
<dbReference type="EMBL" id="CP002010">
    <property type="protein sequence ID" value="ADH01089.1"/>
    <property type="molecule type" value="Genomic_DNA"/>
</dbReference>
<name>D6ZW33_BIFLJ</name>
<dbReference type="Proteomes" id="UP000006740">
    <property type="component" value="Chromosome"/>
</dbReference>
<dbReference type="GO" id="GO:0005886">
    <property type="term" value="C:plasma membrane"/>
    <property type="evidence" value="ECO:0007669"/>
    <property type="project" value="UniProtKB-SubCell"/>
</dbReference>
<evidence type="ECO:0008006" key="11">
    <source>
        <dbReference type="Google" id="ProtNLM"/>
    </source>
</evidence>
<sequence length="365" mass="40819">MGTIHPVNSFCSRRLRCRRFAMVRYLDMCSWFHLSTCSRPPQGLSHRRRCDILHTVTSRTGSRRHPHPVYRHHACITAYGIIGEHRPADQLYKENIIHMADTANTNTNAWLPALKAAFPLTIPICLGFLFLGASYGILMGTKGFSFVWPMCMSAFIFAGSMEFVTVNLLLSAFNPLAGFLLALMVNARHLFYGLSMLGKFKGLGWKRPYLIFGMCDETFAINSTAKIPAGIERGWFYFWVTLCNQLYWVTGATLGGLIGAHLPFNTDGLDFVLTALFLVIFLDQWLDGKHRERLSAVIGVLTSLACLLIFGANDFMIPSMIAMLILFVALRPHLDVLRPAADAPEATANHAMSHAADQQKEGQTR</sequence>
<keyword evidence="4" id="KW-1003">Cell membrane</keyword>
<dbReference type="InterPro" id="IPR011606">
    <property type="entry name" value="Brnchd-chn_aa_trnsp_permease"/>
</dbReference>
<feature type="transmembrane region" description="Helical" evidence="8">
    <location>
        <begin position="116"/>
        <end position="138"/>
    </location>
</feature>
<accession>D6ZW33</accession>
<keyword evidence="5 8" id="KW-0812">Transmembrane</keyword>
<dbReference type="GO" id="GO:1903785">
    <property type="term" value="P:L-valine transmembrane transport"/>
    <property type="evidence" value="ECO:0007669"/>
    <property type="project" value="TreeGrafter"/>
</dbReference>
<evidence type="ECO:0000256" key="2">
    <source>
        <dbReference type="ARBA" id="ARBA00010735"/>
    </source>
</evidence>
<dbReference type="KEGG" id="bll:BLJ_1654"/>
<evidence type="ECO:0000256" key="7">
    <source>
        <dbReference type="ARBA" id="ARBA00023136"/>
    </source>
</evidence>
<keyword evidence="7 8" id="KW-0472">Membrane</keyword>
<dbReference type="PANTHER" id="PTHR34979">
    <property type="entry name" value="INNER MEMBRANE PROTEIN YGAZ"/>
    <property type="match status" value="1"/>
</dbReference>
<dbReference type="PANTHER" id="PTHR34979:SF1">
    <property type="entry name" value="INNER MEMBRANE PROTEIN YGAZ"/>
    <property type="match status" value="1"/>
</dbReference>